<proteinExistence type="predicted"/>
<dbReference type="GO" id="GO:0000978">
    <property type="term" value="F:RNA polymerase II cis-regulatory region sequence-specific DNA binding"/>
    <property type="evidence" value="ECO:0007669"/>
    <property type="project" value="TreeGrafter"/>
</dbReference>
<feature type="compositionally biased region" description="Basic residues" evidence="4">
    <location>
        <begin position="36"/>
        <end position="47"/>
    </location>
</feature>
<keyword evidence="1" id="KW-0805">Transcription regulation</keyword>
<dbReference type="InterPro" id="IPR051127">
    <property type="entry name" value="Fungal_SecMet_Regulators"/>
</dbReference>
<dbReference type="VEuPathDB" id="FungiDB:G647_00587"/>
<dbReference type="GO" id="GO:0000981">
    <property type="term" value="F:DNA-binding transcription factor activity, RNA polymerase II-specific"/>
    <property type="evidence" value="ECO:0007669"/>
    <property type="project" value="TreeGrafter"/>
</dbReference>
<keyword evidence="2" id="KW-0804">Transcription</keyword>
<evidence type="ECO:0000256" key="2">
    <source>
        <dbReference type="ARBA" id="ARBA00023163"/>
    </source>
</evidence>
<feature type="region of interest" description="Disordered" evidence="4">
    <location>
        <begin position="36"/>
        <end position="62"/>
    </location>
</feature>
<dbReference type="PANTHER" id="PTHR47424">
    <property type="entry name" value="REGULATORY PROTEIN GAL4"/>
    <property type="match status" value="1"/>
</dbReference>
<evidence type="ECO:0000313" key="6">
    <source>
        <dbReference type="Proteomes" id="UP000030678"/>
    </source>
</evidence>
<sequence>MPASDARKPRFVVMDVSPAPTARLAQESVITVCRRHPTSRPTSHNHSRITSNTRRATTEVDRDEQNGFQAEIKTLLREQNEKLDLLIKKTATIEAAYEVAGKSDASTAIAVLPPRKQPLPLFQTSTSAFYCINVVKVGIQRLGPDVSQEQTLPIADASAKTRTAISVIHGEVVNGESNDISPSELDESGDAALDSSTDGRYAHPHAKVVGSLNELEHELLLQAVQAFADLEFPMYPVLDMADIVQKATNFAGAGPVSGERSARGMPMSDVRDIGKDDLAILKMVVALGLLAEGETHQKLAATLFDSLRPQVEAMVWTSAVDLKDLILMTLVILFHFHCGRWRLAWRFQGNVSRIILELGLNRKAVLDRSFPDVKTRVHAINTIWTVFVLEQHLSYALGFSDAMPNLRLEANFPQPVDALFLTLMIDYASIGRQSCDALLSDKVLSPEHSATWQDDYDYFRYRVSLWAMRASETFTDNTSPGIEMVRTILHLRANHLRILVARAFLCSGLRQAAPLDIWTIVDITADTIQVLTRLDPAKKEYRFHEAQLNHFLVSALDILLFATTHKMSGVESPSANGEALSIPPETAQKALKGSTLALNHLRGLAGYSTQTKYLWDRVRVMASRLNLSEYLFPGSSKEQMAISAQTPTVPPAFADASVAHLNDFDSDFFAFPSGETTPWGFQMPSSSGLDFDLTQDFSTLLNTTWMS</sequence>
<dbReference type="PANTHER" id="PTHR47424:SF5">
    <property type="entry name" value="ZN(II)2CYS6 TRANSCRIPTION FACTOR (EUROFUNG)"/>
    <property type="match status" value="1"/>
</dbReference>
<dbReference type="HOGENOM" id="CLU_008828_2_0_1"/>
<gene>
    <name evidence="5" type="ORF">G647_00587</name>
</gene>
<dbReference type="GeneID" id="19979080"/>
<dbReference type="EMBL" id="KB822697">
    <property type="protein sequence ID" value="ETI28138.1"/>
    <property type="molecule type" value="Genomic_DNA"/>
</dbReference>
<dbReference type="GO" id="GO:0005634">
    <property type="term" value="C:nucleus"/>
    <property type="evidence" value="ECO:0007669"/>
    <property type="project" value="TreeGrafter"/>
</dbReference>
<protein>
    <recommendedName>
        <fullName evidence="7">Transcription factor domain-containing protein</fullName>
    </recommendedName>
</protein>
<dbReference type="AlphaFoldDB" id="V9DP99"/>
<evidence type="ECO:0000256" key="4">
    <source>
        <dbReference type="SAM" id="MobiDB-lite"/>
    </source>
</evidence>
<evidence type="ECO:0000313" key="5">
    <source>
        <dbReference type="EMBL" id="ETI28138.1"/>
    </source>
</evidence>
<dbReference type="OrthoDB" id="39175at2759"/>
<keyword evidence="3" id="KW-0539">Nucleus</keyword>
<dbReference type="GO" id="GO:0000435">
    <property type="term" value="P:positive regulation of transcription from RNA polymerase II promoter by galactose"/>
    <property type="evidence" value="ECO:0007669"/>
    <property type="project" value="TreeGrafter"/>
</dbReference>
<evidence type="ECO:0000256" key="1">
    <source>
        <dbReference type="ARBA" id="ARBA00023015"/>
    </source>
</evidence>
<reference evidence="5 6" key="1">
    <citation type="submission" date="2013-03" db="EMBL/GenBank/DDBJ databases">
        <title>The Genome Sequence of Cladophialophora carrionii CBS 160.54.</title>
        <authorList>
            <consortium name="The Broad Institute Genomics Platform"/>
            <person name="Cuomo C."/>
            <person name="de Hoog S."/>
            <person name="Gorbushina A."/>
            <person name="Walker B."/>
            <person name="Young S.K."/>
            <person name="Zeng Q."/>
            <person name="Gargeya S."/>
            <person name="Fitzgerald M."/>
            <person name="Haas B."/>
            <person name="Abouelleil A."/>
            <person name="Allen A.W."/>
            <person name="Alvarado L."/>
            <person name="Arachchi H.M."/>
            <person name="Berlin A.M."/>
            <person name="Chapman S.B."/>
            <person name="Gainer-Dewar J."/>
            <person name="Goldberg J."/>
            <person name="Griggs A."/>
            <person name="Gujja S."/>
            <person name="Hansen M."/>
            <person name="Howarth C."/>
            <person name="Imamovic A."/>
            <person name="Ireland A."/>
            <person name="Larimer J."/>
            <person name="McCowan C."/>
            <person name="Murphy C."/>
            <person name="Pearson M."/>
            <person name="Poon T.W."/>
            <person name="Priest M."/>
            <person name="Roberts A."/>
            <person name="Saif S."/>
            <person name="Shea T."/>
            <person name="Sisk P."/>
            <person name="Sykes S."/>
            <person name="Wortman J."/>
            <person name="Nusbaum C."/>
            <person name="Birren B."/>
        </authorList>
    </citation>
    <scope>NUCLEOTIDE SEQUENCE [LARGE SCALE GENOMIC DNA]</scope>
    <source>
        <strain evidence="5 6">CBS 160.54</strain>
    </source>
</reference>
<dbReference type="CDD" id="cd12148">
    <property type="entry name" value="fungal_TF_MHR"/>
    <property type="match status" value="1"/>
</dbReference>
<organism evidence="5 6">
    <name type="scientific">Cladophialophora carrionii CBS 160.54</name>
    <dbReference type="NCBI Taxonomy" id="1279043"/>
    <lineage>
        <taxon>Eukaryota</taxon>
        <taxon>Fungi</taxon>
        <taxon>Dikarya</taxon>
        <taxon>Ascomycota</taxon>
        <taxon>Pezizomycotina</taxon>
        <taxon>Eurotiomycetes</taxon>
        <taxon>Chaetothyriomycetidae</taxon>
        <taxon>Chaetothyriales</taxon>
        <taxon>Herpotrichiellaceae</taxon>
        <taxon>Cladophialophora</taxon>
    </lineage>
</organism>
<accession>V9DP99</accession>
<name>V9DP99_9EURO</name>
<evidence type="ECO:0000256" key="3">
    <source>
        <dbReference type="ARBA" id="ARBA00023242"/>
    </source>
</evidence>
<evidence type="ECO:0008006" key="7">
    <source>
        <dbReference type="Google" id="ProtNLM"/>
    </source>
</evidence>
<feature type="region of interest" description="Disordered" evidence="4">
    <location>
        <begin position="176"/>
        <end position="196"/>
    </location>
</feature>
<dbReference type="RefSeq" id="XP_008722212.1">
    <property type="nucleotide sequence ID" value="XM_008723990.1"/>
</dbReference>
<dbReference type="Proteomes" id="UP000030678">
    <property type="component" value="Unassembled WGS sequence"/>
</dbReference>